<dbReference type="SUPFAM" id="SSF48264">
    <property type="entry name" value="Cytochrome P450"/>
    <property type="match status" value="1"/>
</dbReference>
<evidence type="ECO:0000313" key="8">
    <source>
        <dbReference type="Proteomes" id="UP000235672"/>
    </source>
</evidence>
<dbReference type="GO" id="GO:0016705">
    <property type="term" value="F:oxidoreductase activity, acting on paired donors, with incorporation or reduction of molecular oxygen"/>
    <property type="evidence" value="ECO:0007669"/>
    <property type="project" value="InterPro"/>
</dbReference>
<dbReference type="OrthoDB" id="1470350at2759"/>
<protein>
    <submittedName>
        <fullName evidence="7">Cytochrome P450</fullName>
    </submittedName>
</protein>
<dbReference type="CDD" id="cd11059">
    <property type="entry name" value="CYP_fungal"/>
    <property type="match status" value="1"/>
</dbReference>
<dbReference type="GO" id="GO:0004497">
    <property type="term" value="F:monooxygenase activity"/>
    <property type="evidence" value="ECO:0007669"/>
    <property type="project" value="UniProtKB-KW"/>
</dbReference>
<proteinExistence type="inferred from homology"/>
<evidence type="ECO:0000256" key="5">
    <source>
        <dbReference type="PIRSR" id="PIRSR602401-1"/>
    </source>
</evidence>
<keyword evidence="4 5" id="KW-0408">Iron</keyword>
<dbReference type="PANTHER" id="PTHR24305">
    <property type="entry name" value="CYTOCHROME P450"/>
    <property type="match status" value="1"/>
</dbReference>
<dbReference type="InterPro" id="IPR036396">
    <property type="entry name" value="Cyt_P450_sf"/>
</dbReference>
<accession>A0A2J6PQ02</accession>
<reference evidence="7 8" key="1">
    <citation type="submission" date="2016-05" db="EMBL/GenBank/DDBJ databases">
        <title>A degradative enzymes factory behind the ericoid mycorrhizal symbiosis.</title>
        <authorList>
            <consortium name="DOE Joint Genome Institute"/>
            <person name="Martino E."/>
            <person name="Morin E."/>
            <person name="Grelet G."/>
            <person name="Kuo A."/>
            <person name="Kohler A."/>
            <person name="Daghino S."/>
            <person name="Barry K."/>
            <person name="Choi C."/>
            <person name="Cichocki N."/>
            <person name="Clum A."/>
            <person name="Copeland A."/>
            <person name="Hainaut M."/>
            <person name="Haridas S."/>
            <person name="Labutti K."/>
            <person name="Lindquist E."/>
            <person name="Lipzen A."/>
            <person name="Khouja H.-R."/>
            <person name="Murat C."/>
            <person name="Ohm R."/>
            <person name="Olson A."/>
            <person name="Spatafora J."/>
            <person name="Veneault-Fourrey C."/>
            <person name="Henrissat B."/>
            <person name="Grigoriev I."/>
            <person name="Martin F."/>
            <person name="Perotto S."/>
        </authorList>
    </citation>
    <scope>NUCLEOTIDE SEQUENCE [LARGE SCALE GENOMIC DNA]</scope>
    <source>
        <strain evidence="7 8">UAMH 7357</strain>
    </source>
</reference>
<evidence type="ECO:0000256" key="1">
    <source>
        <dbReference type="ARBA" id="ARBA00001971"/>
    </source>
</evidence>
<keyword evidence="6" id="KW-0503">Monooxygenase</keyword>
<evidence type="ECO:0000256" key="3">
    <source>
        <dbReference type="ARBA" id="ARBA00022723"/>
    </source>
</evidence>
<dbReference type="PRINTS" id="PR00385">
    <property type="entry name" value="P450"/>
</dbReference>
<evidence type="ECO:0000313" key="7">
    <source>
        <dbReference type="EMBL" id="PMD16112.1"/>
    </source>
</evidence>
<dbReference type="Gene3D" id="1.10.630.10">
    <property type="entry name" value="Cytochrome P450"/>
    <property type="match status" value="1"/>
</dbReference>
<keyword evidence="3 5" id="KW-0479">Metal-binding</keyword>
<comment type="cofactor">
    <cofactor evidence="1 5">
        <name>heme</name>
        <dbReference type="ChEBI" id="CHEBI:30413"/>
    </cofactor>
</comment>
<evidence type="ECO:0000256" key="4">
    <source>
        <dbReference type="ARBA" id="ARBA00023004"/>
    </source>
</evidence>
<comment type="similarity">
    <text evidence="2 6">Belongs to the cytochrome P450 family.</text>
</comment>
<evidence type="ECO:0000256" key="2">
    <source>
        <dbReference type="ARBA" id="ARBA00010617"/>
    </source>
</evidence>
<dbReference type="Pfam" id="PF00067">
    <property type="entry name" value="p450"/>
    <property type="match status" value="1"/>
</dbReference>
<feature type="binding site" description="axial binding residue" evidence="5">
    <location>
        <position position="483"/>
    </location>
    <ligand>
        <name>heme</name>
        <dbReference type="ChEBI" id="CHEBI:30413"/>
    </ligand>
    <ligandPart>
        <name>Fe</name>
        <dbReference type="ChEBI" id="CHEBI:18248"/>
    </ligandPart>
</feature>
<dbReference type="InterPro" id="IPR001128">
    <property type="entry name" value="Cyt_P450"/>
</dbReference>
<dbReference type="STRING" id="1745343.A0A2J6PQ02"/>
<name>A0A2J6PQ02_9HELO</name>
<dbReference type="AlphaFoldDB" id="A0A2J6PQ02"/>
<keyword evidence="6" id="KW-0560">Oxidoreductase</keyword>
<dbReference type="EMBL" id="KZ613508">
    <property type="protein sequence ID" value="PMD16112.1"/>
    <property type="molecule type" value="Genomic_DNA"/>
</dbReference>
<dbReference type="PANTHER" id="PTHR24305:SF166">
    <property type="entry name" value="CYTOCHROME P450 12A4, MITOCHONDRIAL-RELATED"/>
    <property type="match status" value="1"/>
</dbReference>
<gene>
    <name evidence="7" type="ORF">NA56DRAFT_581164</name>
</gene>
<dbReference type="InterPro" id="IPR050121">
    <property type="entry name" value="Cytochrome_P450_monoxygenase"/>
</dbReference>
<dbReference type="PROSITE" id="PS00086">
    <property type="entry name" value="CYTOCHROME_P450"/>
    <property type="match status" value="1"/>
</dbReference>
<keyword evidence="8" id="KW-1185">Reference proteome</keyword>
<organism evidence="7 8">
    <name type="scientific">Hyaloscypha hepaticicola</name>
    <dbReference type="NCBI Taxonomy" id="2082293"/>
    <lineage>
        <taxon>Eukaryota</taxon>
        <taxon>Fungi</taxon>
        <taxon>Dikarya</taxon>
        <taxon>Ascomycota</taxon>
        <taxon>Pezizomycotina</taxon>
        <taxon>Leotiomycetes</taxon>
        <taxon>Helotiales</taxon>
        <taxon>Hyaloscyphaceae</taxon>
        <taxon>Hyaloscypha</taxon>
    </lineage>
</organism>
<dbReference type="InterPro" id="IPR017972">
    <property type="entry name" value="Cyt_P450_CS"/>
</dbReference>
<evidence type="ECO:0000256" key="6">
    <source>
        <dbReference type="RuleBase" id="RU000461"/>
    </source>
</evidence>
<dbReference type="GO" id="GO:0005506">
    <property type="term" value="F:iron ion binding"/>
    <property type="evidence" value="ECO:0007669"/>
    <property type="project" value="InterPro"/>
</dbReference>
<dbReference type="Proteomes" id="UP000235672">
    <property type="component" value="Unassembled WGS sequence"/>
</dbReference>
<dbReference type="PRINTS" id="PR00463">
    <property type="entry name" value="EP450I"/>
</dbReference>
<dbReference type="GO" id="GO:0020037">
    <property type="term" value="F:heme binding"/>
    <property type="evidence" value="ECO:0007669"/>
    <property type="project" value="InterPro"/>
</dbReference>
<sequence>MAVVLIFGSLLLLFLSYKIVIQPLFFDPLSKIPNAHFTSPFSRGWILWQRYKARENRAIHDAHRRLGPVVRLGPTELSFNSPDALKVIYSDTFDRDAFYDAFTNYGVPNMFSMSQKRPHTERKRMFGNIYSKSTLRTSPIFRDLCEEIVIRRFLPILEAAAVQGSPINVLEYNHAVYMDFICAYIFGIQNVANFLQDSKTCSRWVELRSITKNHGFWSMEFPRFTSLLTYIGVHLEPPWLGSVWDELKDPCLGMLQSVEHSSEIQSNDPREDHKGGIYTKPVVYDQLLSQLKSSSGKHAPISLSQSQLRLTMASELMDHILAATETTAWTLTYIMHELSQRPDLQTSLRRELLSLSPPLIYHRSDNKMNETSMLELPSPRSIDNVPLLDAVLLETLRLRPSVPGSQPRITPSSSASSPISICGYTNIPAGTLVSSQAYSLHRNEQVFPEPEVWNPRRWLDASPEQRDEMMKWFWAFGSGGRMCIGNNLAELELKFVVAAVYTNYTTKIIDDEDIEPLDSYSLGPKGDKLILHFEKVI</sequence>
<dbReference type="InterPro" id="IPR002401">
    <property type="entry name" value="Cyt_P450_E_grp-I"/>
</dbReference>
<keyword evidence="5 6" id="KW-0349">Heme</keyword>